<dbReference type="RefSeq" id="WP_161742999.1">
    <property type="nucleotide sequence ID" value="NZ_JAAAMV010000005.1"/>
</dbReference>
<organism evidence="1 2">
    <name type="scientific">Paenibacillus glycinis</name>
    <dbReference type="NCBI Taxonomy" id="2697035"/>
    <lineage>
        <taxon>Bacteria</taxon>
        <taxon>Bacillati</taxon>
        <taxon>Bacillota</taxon>
        <taxon>Bacilli</taxon>
        <taxon>Bacillales</taxon>
        <taxon>Paenibacillaceae</taxon>
        <taxon>Paenibacillus</taxon>
    </lineage>
</organism>
<dbReference type="EMBL" id="JAAAMV010000005">
    <property type="protein sequence ID" value="NBD24195.1"/>
    <property type="molecule type" value="Genomic_DNA"/>
</dbReference>
<reference evidence="1 2" key="1">
    <citation type="submission" date="2020-01" db="EMBL/GenBank/DDBJ databases">
        <title>Paenibacillus soybeanensis sp. nov. isolated from the nodules of soybean (Glycine max(L.) Merr).</title>
        <authorList>
            <person name="Wang H."/>
        </authorList>
    </citation>
    <scope>NUCLEOTIDE SEQUENCE [LARGE SCALE GENOMIC DNA]</scope>
    <source>
        <strain evidence="1 2">T1</strain>
    </source>
</reference>
<evidence type="ECO:0000313" key="1">
    <source>
        <dbReference type="EMBL" id="NBD24195.1"/>
    </source>
</evidence>
<proteinExistence type="predicted"/>
<dbReference type="Proteomes" id="UP000665561">
    <property type="component" value="Unassembled WGS sequence"/>
</dbReference>
<keyword evidence="2" id="KW-1185">Reference proteome</keyword>
<gene>
    <name evidence="1" type="ORF">GT019_09940</name>
</gene>
<evidence type="ECO:0000313" key="2">
    <source>
        <dbReference type="Proteomes" id="UP000665561"/>
    </source>
</evidence>
<protein>
    <submittedName>
        <fullName evidence="1">Uncharacterized protein</fullName>
    </submittedName>
</protein>
<accession>A0ABW9XNI1</accession>
<name>A0ABW9XNI1_9BACL</name>
<comment type="caution">
    <text evidence="1">The sequence shown here is derived from an EMBL/GenBank/DDBJ whole genome shotgun (WGS) entry which is preliminary data.</text>
</comment>
<sequence length="146" mass="16873">MEYSIGAYKHKDGTILLIPFAFDQDGVRRNLNIPRIYKLPYDLGGIGHGINECLEFSKMRYSLEDLMQQVFKIVTGEGSYSKFSKNRLRADVILKEKIGYSFEPMKRCNDGSYEGMEKEEKKIEKNLQTSNIDLGESLLKVFELCR</sequence>